<dbReference type="Pfam" id="PF01369">
    <property type="entry name" value="Sec7"/>
    <property type="match status" value="1"/>
</dbReference>
<dbReference type="SMART" id="SM00222">
    <property type="entry name" value="Sec7"/>
    <property type="match status" value="1"/>
</dbReference>
<dbReference type="EMBL" id="JAOAOG010000090">
    <property type="protein sequence ID" value="KAJ6250030.1"/>
    <property type="molecule type" value="Genomic_DNA"/>
</dbReference>
<evidence type="ECO:0000256" key="4">
    <source>
        <dbReference type="SAM" id="MobiDB-lite"/>
    </source>
</evidence>
<feature type="coiled-coil region" evidence="3">
    <location>
        <begin position="732"/>
        <end position="759"/>
    </location>
</feature>
<feature type="compositionally biased region" description="Low complexity" evidence="4">
    <location>
        <begin position="451"/>
        <end position="470"/>
    </location>
</feature>
<dbReference type="Pfam" id="PF12783">
    <property type="entry name" value="Sec7-like_HUS"/>
    <property type="match status" value="1"/>
</dbReference>
<keyword evidence="3" id="KW-0175">Coiled coil</keyword>
<evidence type="ECO:0000256" key="2">
    <source>
        <dbReference type="ARBA" id="ARBA00022490"/>
    </source>
</evidence>
<dbReference type="Pfam" id="PF20252">
    <property type="entry name" value="BIG2_C"/>
    <property type="match status" value="1"/>
</dbReference>
<evidence type="ECO:0000256" key="1">
    <source>
        <dbReference type="ARBA" id="ARBA00004496"/>
    </source>
</evidence>
<dbReference type="InterPro" id="IPR015403">
    <property type="entry name" value="Mon2/Sec7/BIG1-like_HDS"/>
</dbReference>
<dbReference type="InterPro" id="IPR032691">
    <property type="entry name" value="Mon2/Sec7/BIG1-like_HUS"/>
</dbReference>
<evidence type="ECO:0000259" key="5">
    <source>
        <dbReference type="PROSITE" id="PS50190"/>
    </source>
</evidence>
<dbReference type="InterPro" id="IPR000904">
    <property type="entry name" value="Sec7_dom"/>
</dbReference>
<comment type="caution">
    <text evidence="6">The sequence shown here is derived from an EMBL/GenBank/DDBJ whole genome shotgun (WGS) entry which is preliminary data.</text>
</comment>
<dbReference type="InterPro" id="IPR023394">
    <property type="entry name" value="Sec7_C_sf"/>
</dbReference>
<proteinExistence type="predicted"/>
<dbReference type="PANTHER" id="PTHR10663">
    <property type="entry name" value="GUANYL-NUCLEOTIDE EXCHANGE FACTOR"/>
    <property type="match status" value="1"/>
</dbReference>
<reference evidence="6" key="1">
    <citation type="submission" date="2022-08" db="EMBL/GenBank/DDBJ databases">
        <title>Novel sulfate-reducing endosymbionts in the free-living metamonad Anaeramoeba.</title>
        <authorList>
            <person name="Jerlstrom-Hultqvist J."/>
            <person name="Cepicka I."/>
            <person name="Gallot-Lavallee L."/>
            <person name="Salas-Leiva D."/>
            <person name="Curtis B.A."/>
            <person name="Zahonova K."/>
            <person name="Pipaliya S."/>
            <person name="Dacks J."/>
            <person name="Roger A.J."/>
        </authorList>
    </citation>
    <scope>NUCLEOTIDE SEQUENCE</scope>
    <source>
        <strain evidence="6">Schooner1</strain>
    </source>
</reference>
<protein>
    <recommendedName>
        <fullName evidence="5">SEC7 domain-containing protein</fullName>
    </recommendedName>
</protein>
<comment type="subcellular location">
    <subcellularLocation>
        <location evidence="1">Cytoplasm</location>
    </subcellularLocation>
</comment>
<gene>
    <name evidence="6" type="ORF">M0813_16716</name>
</gene>
<organism evidence="6 7">
    <name type="scientific">Anaeramoeba flamelloides</name>
    <dbReference type="NCBI Taxonomy" id="1746091"/>
    <lineage>
        <taxon>Eukaryota</taxon>
        <taxon>Metamonada</taxon>
        <taxon>Anaeramoebidae</taxon>
        <taxon>Anaeramoeba</taxon>
    </lineage>
</organism>
<dbReference type="SUPFAM" id="SSF48425">
    <property type="entry name" value="Sec7 domain"/>
    <property type="match status" value="1"/>
</dbReference>
<feature type="compositionally biased region" description="Basic residues" evidence="4">
    <location>
        <begin position="546"/>
        <end position="563"/>
    </location>
</feature>
<feature type="compositionally biased region" description="Polar residues" evidence="4">
    <location>
        <begin position="1222"/>
        <end position="1232"/>
    </location>
</feature>
<evidence type="ECO:0000256" key="3">
    <source>
        <dbReference type="SAM" id="Coils"/>
    </source>
</evidence>
<dbReference type="InterPro" id="IPR046455">
    <property type="entry name" value="Sec7/BIG1-like_C"/>
</dbReference>
<feature type="region of interest" description="Disordered" evidence="4">
    <location>
        <begin position="532"/>
        <end position="563"/>
    </location>
</feature>
<feature type="region of interest" description="Disordered" evidence="4">
    <location>
        <begin position="1218"/>
        <end position="1238"/>
    </location>
</feature>
<sequence length="1739" mass="205794">MTESTLFSSLKPYFETIKKESNSTKKLELANEYSAKVLDSHVHKILVAAIRSTLLLIEWKKFDIRITTSNENEGYVADELIESLNTCLTYVNEQVEKLLIKTFSSIVKFKSNSLHGSRFLECINCIFEICTNSENKENLKLGQETFLAIIDNYLKLTKKKTKKKKSKSSSSEFANEYEKDLSFLLQSLFEKSSKTLDSKVKENTQAYKSYYHKAGLSLELILHLLNEGGTFSKNSYQAFGSILQQNLNKTLLEKGKSHDNKLFEKIHLIFRKIYQNYRKLLIEEIGLFIYEDIICLIENEEYNFTQMLISLQTFFLIFNNPNTLLEFYIIYNQFNKQNPISNLFEKSVKCISKITKGEILFSKVNSSDKDYSLFNYTKLRRYALRLLISCLRSMFIWSENLFNEDPFLNVKKIIKSQKKNLIISKNASDQIIIKKRKSKKLEINKKDSDSDPNSNTNSDSDSNDNTNSNVDDNDDDDELEEFKIDKEDENEEASLITQISNEKFRKGLEYLIKIINQNNKENINEEKDQIIIQKENKNKNKNQKENKKKKKKKKREKQKDIKKKKQLKTLSELLIESKKNKLTLLKIGDFLSTEGELNEILLDYWFEQLDFTKLNLIVALKKMFQDFLLPKDQSKIERILEKFSEKYCKNNYNIFKSSKLVYLLCHQILHLFSNLKNKYLVKKITKNEFIKNNRDLSSIEKNLSEEFLGEIYDQISLMINENNNSKRKNLKFVNENDNLIQIEKEKENDEENGEDNEKEKESGKEIYKSIILTDDAQRYFLTIDEKYLIYSKKSKKKIEKYTKVNDYNSKKKLQFLTIQIKFILKRIWKDVLDSIFSILKETQDLRVIDYCTRGLRASIKLLGLFNFDAEREIFIKKYLSLISDIEPNSEINEKQYEIIRSLILLTTIEGNYLGTSWEIILKEYLKLIQCKIIFSKILMDLTGDNEKEFKIIDSSNKFKVVEPLYIDNIIINSYKLQISQLINFIQSLVSISSIEIEENEKKKQKYLESVKKNKKKKKKGEEIKEEDYNYYYLIYLFETLKNNLERKKVDWYTIWALVSPYLRQIGRKENDDDLLTIYLTNLEKLTIKAVQKKELQNFNFQQDFFSCYLSLLKEQKNIVILKGCLNSLQKIIRNENKNIKSGITLILKILTFASNFSKFANQKKNLLLKNISFQMLINIVANYLEPFRYSLIDIINLLILFIENNLFNTKYNNFNKKKATHQKQSNNPNSTGKRNENENIFENDEMKIKAIESIYTLSEYLLLNEQKIVINENQTQEQIIYTYWFPILYGLSKVITSIDIQFQKGQEKIKKFANKTLFQILTNVGEKIDITSWKLIFQTVILPIFDDVLIQQEDLQNEENKLNLYSEFFETMINLLILFYEKITFHLIPKFLNFLQSLINENRSFFFKIIPLIGKFIGEKIHSFTPQIAKQFIIHILKFLKSTSPQQFIGNFEIEKNISQINNNSGTSDNENKDKEKMKKDYSLRLLSKIFHQQTKIYFQQTQQITNEMIKSKQIIELNSKLHLHLLKIFFHLFKNLLNIIQIDQIILMLNQMKLSFLFPYEFNQSLKLRLQLFKFNFSQDDQLPHFIDLEIYTKMEYLNCLLLLSNSKKEENQLIVENQLIEVMSHFINCYILEQSNHKISQIQMLLSNENQNTIKVVNDILKFESEKINLNYSNFVMAILEQLQQFDNKKLNQFLKNGGYSQLTKLIMSETKEIRQQVFNIFIKVDDIYKITSQEKL</sequence>
<feature type="compositionally biased region" description="Basic and acidic residues" evidence="4">
    <location>
        <begin position="532"/>
        <end position="545"/>
    </location>
</feature>
<keyword evidence="7" id="KW-1185">Reference proteome</keyword>
<feature type="region of interest" description="Disordered" evidence="4">
    <location>
        <begin position="442"/>
        <end position="476"/>
    </location>
</feature>
<evidence type="ECO:0000313" key="6">
    <source>
        <dbReference type="EMBL" id="KAJ6250030.1"/>
    </source>
</evidence>
<dbReference type="Pfam" id="PF09324">
    <property type="entry name" value="Sec7-like_HDS"/>
    <property type="match status" value="1"/>
</dbReference>
<keyword evidence="2" id="KW-0963">Cytoplasm</keyword>
<dbReference type="InterPro" id="IPR035999">
    <property type="entry name" value="Sec7_dom_sf"/>
</dbReference>
<feature type="domain" description="SEC7" evidence="5">
    <location>
        <begin position="478"/>
        <end position="718"/>
    </location>
</feature>
<accession>A0ABQ8YZX1</accession>
<dbReference type="Gene3D" id="1.10.1000.11">
    <property type="entry name" value="Arf Nucleotide-binding Site Opener,domain 2"/>
    <property type="match status" value="1"/>
</dbReference>
<dbReference type="PROSITE" id="PS50190">
    <property type="entry name" value="SEC7"/>
    <property type="match status" value="1"/>
</dbReference>
<dbReference type="Proteomes" id="UP001150062">
    <property type="component" value="Unassembled WGS sequence"/>
</dbReference>
<dbReference type="PANTHER" id="PTHR10663:SF375">
    <property type="entry name" value="LD29171P"/>
    <property type="match status" value="1"/>
</dbReference>
<name>A0ABQ8YZX1_9EUKA</name>
<evidence type="ECO:0000313" key="7">
    <source>
        <dbReference type="Proteomes" id="UP001150062"/>
    </source>
</evidence>